<keyword evidence="3 5" id="KW-0663">Pyridoxal phosphate</keyword>
<name>A0A0P1NZW5_9BACT</name>
<dbReference type="OrthoDB" id="9813814at2"/>
<evidence type="ECO:0000256" key="3">
    <source>
        <dbReference type="ARBA" id="ARBA00022898"/>
    </source>
</evidence>
<evidence type="ECO:0000256" key="7">
    <source>
        <dbReference type="PIRSR" id="PIRSR600821-52"/>
    </source>
</evidence>
<dbReference type="GO" id="GO:0005829">
    <property type="term" value="C:cytosol"/>
    <property type="evidence" value="ECO:0007669"/>
    <property type="project" value="TreeGrafter"/>
</dbReference>
<dbReference type="NCBIfam" id="TIGR00492">
    <property type="entry name" value="alr"/>
    <property type="match status" value="1"/>
</dbReference>
<dbReference type="GO" id="GO:0009252">
    <property type="term" value="P:peptidoglycan biosynthetic process"/>
    <property type="evidence" value="ECO:0007669"/>
    <property type="project" value="TreeGrafter"/>
</dbReference>
<dbReference type="Proteomes" id="UP000199197">
    <property type="component" value="Unassembled WGS sequence"/>
</dbReference>
<dbReference type="HAMAP" id="MF_01201">
    <property type="entry name" value="Ala_racemase"/>
    <property type="match status" value="1"/>
</dbReference>
<dbReference type="GO" id="GO:0030170">
    <property type="term" value="F:pyridoxal phosphate binding"/>
    <property type="evidence" value="ECO:0007669"/>
    <property type="project" value="UniProtKB-UniRule"/>
</dbReference>
<organism evidence="9 10">
    <name type="scientific">Candidatus Chryseopegocella kryptomonas</name>
    <dbReference type="NCBI Taxonomy" id="1633643"/>
    <lineage>
        <taxon>Bacteria</taxon>
        <taxon>Pseudomonadati</taxon>
        <taxon>Candidatus Kryptoniota</taxon>
        <taxon>Candidatus Chryseopegocella</taxon>
    </lineage>
</organism>
<dbReference type="RefSeq" id="WP_092350581.1">
    <property type="nucleotide sequence ID" value="NZ_CZVW01000018.1"/>
</dbReference>
<dbReference type="InterPro" id="IPR029066">
    <property type="entry name" value="PLP-binding_barrel"/>
</dbReference>
<dbReference type="InterPro" id="IPR000821">
    <property type="entry name" value="Ala_racemase"/>
</dbReference>
<dbReference type="EC" id="5.1.1.1" evidence="5"/>
<dbReference type="Gene3D" id="3.20.20.10">
    <property type="entry name" value="Alanine racemase"/>
    <property type="match status" value="1"/>
</dbReference>
<feature type="binding site" evidence="5 7">
    <location>
        <position position="133"/>
    </location>
    <ligand>
        <name>substrate</name>
    </ligand>
</feature>
<comment type="catalytic activity">
    <reaction evidence="1 5">
        <text>L-alanine = D-alanine</text>
        <dbReference type="Rhea" id="RHEA:20249"/>
        <dbReference type="ChEBI" id="CHEBI:57416"/>
        <dbReference type="ChEBI" id="CHEBI:57972"/>
        <dbReference type="EC" id="5.1.1.1"/>
    </reaction>
</comment>
<accession>A0A0P1NZW5</accession>
<comment type="function">
    <text evidence="5">Catalyzes the interconversion of L-alanine and D-alanine. May also act on other amino acids.</text>
</comment>
<dbReference type="InterPro" id="IPR020622">
    <property type="entry name" value="Ala_racemase_pyridoxalP-BS"/>
</dbReference>
<keyword evidence="4 5" id="KW-0413">Isomerase</keyword>
<feature type="domain" description="Alanine racemase C-terminal" evidence="8">
    <location>
        <begin position="242"/>
        <end position="367"/>
    </location>
</feature>
<keyword evidence="10" id="KW-1185">Reference proteome</keyword>
<protein>
    <recommendedName>
        <fullName evidence="5">Alanine racemase</fullName>
        <ecNumber evidence="5">5.1.1.1</ecNumber>
    </recommendedName>
</protein>
<dbReference type="GO" id="GO:0030632">
    <property type="term" value="P:D-alanine biosynthetic process"/>
    <property type="evidence" value="ECO:0007669"/>
    <property type="project" value="UniProtKB-UniRule"/>
</dbReference>
<dbReference type="InterPro" id="IPR001608">
    <property type="entry name" value="Ala_racemase_N"/>
</dbReference>
<comment type="cofactor">
    <cofactor evidence="2 5 6">
        <name>pyridoxal 5'-phosphate</name>
        <dbReference type="ChEBI" id="CHEBI:597326"/>
    </cofactor>
</comment>
<feature type="modified residue" description="N6-(pyridoxal phosphate)lysine" evidence="5 6">
    <location>
        <position position="35"/>
    </location>
</feature>
<dbReference type="Gene3D" id="2.40.37.10">
    <property type="entry name" value="Lyase, Ornithine Decarboxylase, Chain A, domain 1"/>
    <property type="match status" value="1"/>
</dbReference>
<reference evidence="10" key="1">
    <citation type="submission" date="2015-11" db="EMBL/GenBank/DDBJ databases">
        <authorList>
            <person name="Varghese N."/>
        </authorList>
    </citation>
    <scope>NUCLEOTIDE SEQUENCE [LARGE SCALE GENOMIC DNA]</scope>
    <source>
        <strain evidence="10">JGI-23</strain>
    </source>
</reference>
<evidence type="ECO:0000256" key="4">
    <source>
        <dbReference type="ARBA" id="ARBA00023235"/>
    </source>
</evidence>
<dbReference type="InterPro" id="IPR009006">
    <property type="entry name" value="Ala_racemase/Decarboxylase_C"/>
</dbReference>
<dbReference type="SUPFAM" id="SSF51419">
    <property type="entry name" value="PLP-binding barrel"/>
    <property type="match status" value="1"/>
</dbReference>
<evidence type="ECO:0000256" key="1">
    <source>
        <dbReference type="ARBA" id="ARBA00000316"/>
    </source>
</evidence>
<evidence type="ECO:0000256" key="5">
    <source>
        <dbReference type="HAMAP-Rule" id="MF_01201"/>
    </source>
</evidence>
<dbReference type="PROSITE" id="PS00395">
    <property type="entry name" value="ALANINE_RACEMASE"/>
    <property type="match status" value="1"/>
</dbReference>
<evidence type="ECO:0000256" key="2">
    <source>
        <dbReference type="ARBA" id="ARBA00001933"/>
    </source>
</evidence>
<comment type="pathway">
    <text evidence="5">Amino-acid biosynthesis; D-alanine biosynthesis; D-alanine from L-alanine: step 1/1.</text>
</comment>
<proteinExistence type="inferred from homology"/>
<dbReference type="GO" id="GO:0008784">
    <property type="term" value="F:alanine racemase activity"/>
    <property type="evidence" value="ECO:0007669"/>
    <property type="project" value="UniProtKB-UniRule"/>
</dbReference>
<dbReference type="EMBL" id="CZVW01000018">
    <property type="protein sequence ID" value="CUT03840.1"/>
    <property type="molecule type" value="Genomic_DNA"/>
</dbReference>
<dbReference type="FunFam" id="3.20.20.10:FF:000002">
    <property type="entry name" value="Alanine racemase"/>
    <property type="match status" value="1"/>
</dbReference>
<dbReference type="SMART" id="SM01005">
    <property type="entry name" value="Ala_racemase_C"/>
    <property type="match status" value="1"/>
</dbReference>
<dbReference type="AlphaFoldDB" id="A0A0P1NZW5"/>
<evidence type="ECO:0000313" key="9">
    <source>
        <dbReference type="EMBL" id="CUT03840.1"/>
    </source>
</evidence>
<dbReference type="UniPathway" id="UPA00042">
    <property type="reaction ID" value="UER00497"/>
</dbReference>
<dbReference type="SUPFAM" id="SSF50621">
    <property type="entry name" value="Alanine racemase C-terminal domain-like"/>
    <property type="match status" value="1"/>
</dbReference>
<dbReference type="PANTHER" id="PTHR30511">
    <property type="entry name" value="ALANINE RACEMASE"/>
    <property type="match status" value="1"/>
</dbReference>
<sequence>MRPTRAEINLSAFEFNLKQVKKLVGEKTKIMAVVKANAYGHGAVEISKVAISLGVDYLAVAIPEEGVELRENDIKTPILVFTPPFEHQIELFFKYDLTPTIVSIDTAEKFNLLSEKFGKKIRCHIKVDTGMGRIGVNHKDAVEFVKKVHSDFKNLYIEGIYTHFATSDEKDKTYAREQFDKFIEVIRTLDDFGIKIPLKHCANSGAILDLPDTYLDMVRPGIMLYGYHPSLEVLNRVELKPVMTLKSKVSFIKEVDPGTSISYGRKFIAKERTKIATIPIGYADGYRRHLTNLGKVEINKKIFPVVGTVTMDQIMVDVGLNTDVKVGDDVILFGSENLTAWDVAQLLGTIPYEVCCNVSSRVPRVYLRD</sequence>
<dbReference type="PRINTS" id="PR00992">
    <property type="entry name" value="ALARACEMASE"/>
</dbReference>
<dbReference type="CDD" id="cd00430">
    <property type="entry name" value="PLPDE_III_AR"/>
    <property type="match status" value="1"/>
</dbReference>
<dbReference type="Pfam" id="PF00842">
    <property type="entry name" value="Ala_racemase_C"/>
    <property type="match status" value="1"/>
</dbReference>
<evidence type="ECO:0000313" key="10">
    <source>
        <dbReference type="Proteomes" id="UP000199197"/>
    </source>
</evidence>
<comment type="similarity">
    <text evidence="5">Belongs to the alanine racemase family.</text>
</comment>
<evidence type="ECO:0000256" key="6">
    <source>
        <dbReference type="PIRSR" id="PIRSR600821-50"/>
    </source>
</evidence>
<feature type="active site" description="Proton acceptor; specific for D-alanine" evidence="5">
    <location>
        <position position="35"/>
    </location>
</feature>
<feature type="active site" description="Proton acceptor; specific for L-alanine" evidence="5">
    <location>
        <position position="263"/>
    </location>
</feature>
<dbReference type="PANTHER" id="PTHR30511:SF0">
    <property type="entry name" value="ALANINE RACEMASE, CATABOLIC-RELATED"/>
    <property type="match status" value="1"/>
</dbReference>
<feature type="binding site" evidence="5 7">
    <location>
        <position position="311"/>
    </location>
    <ligand>
        <name>substrate</name>
    </ligand>
</feature>
<dbReference type="Pfam" id="PF01168">
    <property type="entry name" value="Ala_racemase_N"/>
    <property type="match status" value="1"/>
</dbReference>
<gene>
    <name evidence="9" type="ORF">JGI23_01566</name>
</gene>
<evidence type="ECO:0000259" key="8">
    <source>
        <dbReference type="SMART" id="SM01005"/>
    </source>
</evidence>
<dbReference type="InterPro" id="IPR011079">
    <property type="entry name" value="Ala_racemase_C"/>
</dbReference>